<evidence type="ECO:0000256" key="1">
    <source>
        <dbReference type="ARBA" id="ARBA00022771"/>
    </source>
</evidence>
<accession>A0A913Z2V5</accession>
<dbReference type="CTD" id="140545"/>
<organism evidence="6 7">
    <name type="scientific">Patiria miniata</name>
    <name type="common">Bat star</name>
    <name type="synonym">Asterina miniata</name>
    <dbReference type="NCBI Taxonomy" id="46514"/>
    <lineage>
        <taxon>Eukaryota</taxon>
        <taxon>Metazoa</taxon>
        <taxon>Echinodermata</taxon>
        <taxon>Eleutherozoa</taxon>
        <taxon>Asterozoa</taxon>
        <taxon>Asteroidea</taxon>
        <taxon>Valvatacea</taxon>
        <taxon>Valvatida</taxon>
        <taxon>Asterinidae</taxon>
        <taxon>Patiria</taxon>
    </lineage>
</organism>
<name>A0A913Z2V5_PATMI</name>
<dbReference type="GO" id="GO:0008270">
    <property type="term" value="F:zinc ion binding"/>
    <property type="evidence" value="ECO:0007669"/>
    <property type="project" value="UniProtKB-KW"/>
</dbReference>
<dbReference type="InterPro" id="IPR001841">
    <property type="entry name" value="Znf_RING"/>
</dbReference>
<dbReference type="InterPro" id="IPR013083">
    <property type="entry name" value="Znf_RING/FYVE/PHD"/>
</dbReference>
<proteinExistence type="predicted"/>
<dbReference type="SMART" id="SM00184">
    <property type="entry name" value="RING"/>
    <property type="match status" value="2"/>
</dbReference>
<feature type="compositionally biased region" description="Basic and acidic residues" evidence="4">
    <location>
        <begin position="362"/>
        <end position="372"/>
    </location>
</feature>
<evidence type="ECO:0000256" key="2">
    <source>
        <dbReference type="ARBA" id="ARBA00022833"/>
    </source>
</evidence>
<feature type="compositionally biased region" description="Basic and acidic residues" evidence="4">
    <location>
        <begin position="418"/>
        <end position="427"/>
    </location>
</feature>
<feature type="compositionally biased region" description="Polar residues" evidence="4">
    <location>
        <begin position="347"/>
        <end position="358"/>
    </location>
</feature>
<dbReference type="Gene3D" id="3.30.40.10">
    <property type="entry name" value="Zinc/RING finger domain, C3HC4 (zinc finger)"/>
    <property type="match status" value="2"/>
</dbReference>
<dbReference type="Pfam" id="PF13639">
    <property type="entry name" value="zf-RING_2"/>
    <property type="match status" value="1"/>
</dbReference>
<feature type="compositionally biased region" description="Basic and acidic residues" evidence="4">
    <location>
        <begin position="110"/>
        <end position="122"/>
    </location>
</feature>
<keyword evidence="2" id="KW-0862">Zinc</keyword>
<dbReference type="PANTHER" id="PTHR14991">
    <property type="entry name" value="RING FINGER PROTEIN 32"/>
    <property type="match status" value="1"/>
</dbReference>
<feature type="region of interest" description="Disordered" evidence="4">
    <location>
        <begin position="346"/>
        <end position="431"/>
    </location>
</feature>
<dbReference type="GeneID" id="119720533"/>
<dbReference type="SUPFAM" id="SSF57850">
    <property type="entry name" value="RING/U-box"/>
    <property type="match status" value="2"/>
</dbReference>
<evidence type="ECO:0000313" key="7">
    <source>
        <dbReference type="Proteomes" id="UP000887568"/>
    </source>
</evidence>
<dbReference type="PANTHER" id="PTHR14991:SF0">
    <property type="entry name" value="RING FINGER PROTEIN 32"/>
    <property type="match status" value="1"/>
</dbReference>
<dbReference type="CDD" id="cd16678">
    <property type="entry name" value="RING-H2_RNF32_rpt2"/>
    <property type="match status" value="1"/>
</dbReference>
<dbReference type="PROSITE" id="PS50089">
    <property type="entry name" value="ZF_RING_2"/>
    <property type="match status" value="2"/>
</dbReference>
<feature type="domain" description="RING-type" evidence="5">
    <location>
        <begin position="171"/>
        <end position="213"/>
    </location>
</feature>
<dbReference type="InterPro" id="IPR042862">
    <property type="entry name" value="RNF32"/>
</dbReference>
<protein>
    <recommendedName>
        <fullName evidence="5">RING-type domain-containing protein</fullName>
    </recommendedName>
</protein>
<feature type="compositionally biased region" description="Basic residues" evidence="4">
    <location>
        <begin position="82"/>
        <end position="95"/>
    </location>
</feature>
<evidence type="ECO:0000256" key="4">
    <source>
        <dbReference type="SAM" id="MobiDB-lite"/>
    </source>
</evidence>
<evidence type="ECO:0000259" key="5">
    <source>
        <dbReference type="PROSITE" id="PS50089"/>
    </source>
</evidence>
<feature type="domain" description="RING-type" evidence="5">
    <location>
        <begin position="436"/>
        <end position="467"/>
    </location>
</feature>
<dbReference type="OrthoDB" id="8062037at2759"/>
<dbReference type="CDD" id="cd16677">
    <property type="entry name" value="RING-H2_RNF32_rpt1"/>
    <property type="match status" value="1"/>
</dbReference>
<dbReference type="EnsemblMetazoa" id="XM_038190235.1">
    <property type="protein sequence ID" value="XP_038046163.1"/>
    <property type="gene ID" value="LOC119720533"/>
</dbReference>
<evidence type="ECO:0000256" key="3">
    <source>
        <dbReference type="PROSITE-ProRule" id="PRU00175"/>
    </source>
</evidence>
<evidence type="ECO:0000313" key="6">
    <source>
        <dbReference type="EnsemblMetazoa" id="XP_038046163.1"/>
    </source>
</evidence>
<keyword evidence="1 3" id="KW-0479">Metal-binding</keyword>
<dbReference type="CDD" id="cd23767">
    <property type="entry name" value="IQCD"/>
    <property type="match status" value="1"/>
</dbReference>
<dbReference type="Proteomes" id="UP000887568">
    <property type="component" value="Unplaced"/>
</dbReference>
<sequence>MHKLASLMSWKFGLAANVTLRFLVVCFNRQIVMNFKKDEQLLMRANNMKTGDRQSGSSTALAAVAFQDHLMRNLSLADPLKTKRPIHHGRPKKQVKAVVDTGQRPGVGGRKGDAPSNRKTEKEYVLDQKPQPLTLAQKLGLMEAPEQPLSDLDWRDAKEKSNRRDDSILPCVICKEEFGLQQQVLLSCSHVFHRNCLQAFERFTGKKTCPMCRKEQYQTRVIHEGAKLHRVRCAIRIQACWRGYVVYSWYRKLRQTVPPKDPRLRKKFYEERLQAITERLLRSYDTNIDSFLAEMDRSITASRDVFKNLEASNLRTITPEEWDSIQLKAVERGKTECPICIMPLHQPDNTEPITNAPNIQHRGKDTHSDRPPNRPGNNSSAKKKNRVRQRDTGVTSAPSGTSHSLRKHTRIDNDDDTSADRDGDRHGDRHGHRHTVLLSCTHVFHLVCLQAFEELSLAQTKVCPVCRSGYQKKVLSSFYETTQT</sequence>
<feature type="region of interest" description="Disordered" evidence="4">
    <location>
        <begin position="81"/>
        <end position="122"/>
    </location>
</feature>
<dbReference type="PROSITE" id="PS50096">
    <property type="entry name" value="IQ"/>
    <property type="match status" value="1"/>
</dbReference>
<reference evidence="6" key="1">
    <citation type="submission" date="2022-11" db="UniProtKB">
        <authorList>
            <consortium name="EnsemblMetazoa"/>
        </authorList>
    </citation>
    <scope>IDENTIFICATION</scope>
</reference>
<keyword evidence="7" id="KW-1185">Reference proteome</keyword>
<dbReference type="RefSeq" id="XP_038046163.1">
    <property type="nucleotide sequence ID" value="XM_038190235.1"/>
</dbReference>
<feature type="compositionally biased region" description="Polar residues" evidence="4">
    <location>
        <begin position="392"/>
        <end position="403"/>
    </location>
</feature>
<dbReference type="OMA" id="PQENDWD"/>
<dbReference type="AlphaFoldDB" id="A0A913Z2V5"/>
<keyword evidence="1 3" id="KW-0863">Zinc-finger</keyword>